<evidence type="ECO:0000313" key="2">
    <source>
        <dbReference type="EMBL" id="KKL46887.1"/>
    </source>
</evidence>
<sequence length="466" mass="53800">MLVLGLLLPILLGLTICRAIIPDSTTIPARLALAYSLGFGFLTLAMFFLNVIGLRFSLLNTTILVSAIIGILLLFRRKSTWLEFHSALKINPFVRIRQFIISLSTFEKVLVGLLIFFLLSHFVITVYWPVFRSDSLTLYDLRAKLLFTEQSFPGAAARFDNQLVNMNWTRPVFSHAPMTSLVHTWLYLSGWASPKVFYALLFLSLAILFYYFLSGYVPRYHALLFTLVMVTIPFSYVYATASYPHFAFTFYFSLGTFFLCRWIRLQKTGPLLLAGIFLGLSAWVRQVTGIFFIGYLVIALYFGFSRRRFFAPFLFAACYFSIASLWNIYSKNVLDLTGGIVPPISEGFSYLLTIERFLLIWKWKNVLDWLWNTALVGFQVVHYLLLLTIILYINRVWKHRFLFLIILSNLLLFLIGVYISSLGREEWSHGSSVQRLYIMFLPIIWYFIALITAEPRLLNSESSSSQ</sequence>
<accession>A0A0F9F747</accession>
<dbReference type="EMBL" id="LAZR01033869">
    <property type="protein sequence ID" value="KKL46887.1"/>
    <property type="molecule type" value="Genomic_DNA"/>
</dbReference>
<feature type="transmembrane region" description="Helical" evidence="1">
    <location>
        <begin position="369"/>
        <end position="394"/>
    </location>
</feature>
<feature type="transmembrane region" description="Helical" evidence="1">
    <location>
        <begin position="196"/>
        <end position="213"/>
    </location>
</feature>
<feature type="transmembrane region" description="Helical" evidence="1">
    <location>
        <begin position="219"/>
        <end position="239"/>
    </location>
</feature>
<evidence type="ECO:0008006" key="3">
    <source>
        <dbReference type="Google" id="ProtNLM"/>
    </source>
</evidence>
<comment type="caution">
    <text evidence="2">The sequence shown here is derived from an EMBL/GenBank/DDBJ whole genome shotgun (WGS) entry which is preliminary data.</text>
</comment>
<gene>
    <name evidence="2" type="ORF">LCGC14_2341080</name>
</gene>
<feature type="transmembrane region" description="Helical" evidence="1">
    <location>
        <begin position="29"/>
        <end position="49"/>
    </location>
</feature>
<reference evidence="2" key="1">
    <citation type="journal article" date="2015" name="Nature">
        <title>Complex archaea that bridge the gap between prokaryotes and eukaryotes.</title>
        <authorList>
            <person name="Spang A."/>
            <person name="Saw J.H."/>
            <person name="Jorgensen S.L."/>
            <person name="Zaremba-Niedzwiedzka K."/>
            <person name="Martijn J."/>
            <person name="Lind A.E."/>
            <person name="van Eijk R."/>
            <person name="Schleper C."/>
            <person name="Guy L."/>
            <person name="Ettema T.J."/>
        </authorList>
    </citation>
    <scope>NUCLEOTIDE SEQUENCE</scope>
</reference>
<evidence type="ECO:0000256" key="1">
    <source>
        <dbReference type="SAM" id="Phobius"/>
    </source>
</evidence>
<keyword evidence="1" id="KW-0812">Transmembrane</keyword>
<organism evidence="2">
    <name type="scientific">marine sediment metagenome</name>
    <dbReference type="NCBI Taxonomy" id="412755"/>
    <lineage>
        <taxon>unclassified sequences</taxon>
        <taxon>metagenomes</taxon>
        <taxon>ecological metagenomes</taxon>
    </lineage>
</organism>
<protein>
    <recommendedName>
        <fullName evidence="3">Glycosyltransferase RgtA/B/C/D-like domain-containing protein</fullName>
    </recommendedName>
</protein>
<name>A0A0F9F747_9ZZZZ</name>
<feature type="transmembrane region" description="Helical" evidence="1">
    <location>
        <begin position="309"/>
        <end position="329"/>
    </location>
</feature>
<feature type="transmembrane region" description="Helical" evidence="1">
    <location>
        <begin position="435"/>
        <end position="453"/>
    </location>
</feature>
<feature type="non-terminal residue" evidence="2">
    <location>
        <position position="466"/>
    </location>
</feature>
<feature type="transmembrane region" description="Helical" evidence="1">
    <location>
        <begin position="56"/>
        <end position="75"/>
    </location>
</feature>
<keyword evidence="1" id="KW-1133">Transmembrane helix</keyword>
<proteinExistence type="predicted"/>
<feature type="transmembrane region" description="Helical" evidence="1">
    <location>
        <begin position="271"/>
        <end position="302"/>
    </location>
</feature>
<keyword evidence="1" id="KW-0472">Membrane</keyword>
<feature type="transmembrane region" description="Helical" evidence="1">
    <location>
        <begin position="109"/>
        <end position="130"/>
    </location>
</feature>
<feature type="transmembrane region" description="Helical" evidence="1">
    <location>
        <begin position="401"/>
        <end position="423"/>
    </location>
</feature>
<dbReference type="AlphaFoldDB" id="A0A0F9F747"/>